<sequence length="77" mass="8265">MGCCLLWCRVSNDGSQVLEKYFAGTQQRSIKLSTWLCSTCEGDVPTGLGPADAPSSTLPHGDLPASLRVRLRSLPES</sequence>
<dbReference type="Proteomes" id="UP001162501">
    <property type="component" value="Chromosome 12"/>
</dbReference>
<proteinExistence type="predicted"/>
<dbReference type="EMBL" id="OX596096">
    <property type="protein sequence ID" value="CAM9578024.1"/>
    <property type="molecule type" value="Genomic_DNA"/>
</dbReference>
<protein>
    <submittedName>
        <fullName evidence="1">Uncharacterized protein</fullName>
    </submittedName>
</protein>
<reference evidence="1" key="1">
    <citation type="submission" date="2023-05" db="EMBL/GenBank/DDBJ databases">
        <authorList>
            <consortium name="ELIXIR-Norway"/>
        </authorList>
    </citation>
    <scope>NUCLEOTIDE SEQUENCE</scope>
</reference>
<evidence type="ECO:0000313" key="1">
    <source>
        <dbReference type="EMBL" id="CAM9578024.1"/>
    </source>
</evidence>
<name>A0AC59YCN9_RANTA</name>
<accession>A0AC59YCN9</accession>
<gene>
    <name evidence="1" type="ORF">MRATA1EN22A_LOCUS4507</name>
</gene>
<evidence type="ECO:0000313" key="2">
    <source>
        <dbReference type="Proteomes" id="UP001162501"/>
    </source>
</evidence>
<reference evidence="1" key="2">
    <citation type="submission" date="2025-03" db="EMBL/GenBank/DDBJ databases">
        <authorList>
            <consortium name="ELIXIR-Norway"/>
            <consortium name="Elixir Norway"/>
        </authorList>
    </citation>
    <scope>NUCLEOTIDE SEQUENCE</scope>
</reference>
<organism evidence="1 2">
    <name type="scientific">Rangifer tarandus platyrhynchus</name>
    <name type="common">Svalbard reindeer</name>
    <dbReference type="NCBI Taxonomy" id="3082113"/>
    <lineage>
        <taxon>Eukaryota</taxon>
        <taxon>Metazoa</taxon>
        <taxon>Chordata</taxon>
        <taxon>Craniata</taxon>
        <taxon>Vertebrata</taxon>
        <taxon>Euteleostomi</taxon>
        <taxon>Mammalia</taxon>
        <taxon>Eutheria</taxon>
        <taxon>Laurasiatheria</taxon>
        <taxon>Artiodactyla</taxon>
        <taxon>Ruminantia</taxon>
        <taxon>Pecora</taxon>
        <taxon>Cervidae</taxon>
        <taxon>Odocoileinae</taxon>
        <taxon>Rangifer</taxon>
    </lineage>
</organism>